<keyword evidence="1" id="KW-0805">Transcription regulation</keyword>
<evidence type="ECO:0000259" key="4">
    <source>
        <dbReference type="PROSITE" id="PS51077"/>
    </source>
</evidence>
<evidence type="ECO:0000313" key="7">
    <source>
        <dbReference type="Proteomes" id="UP000824159"/>
    </source>
</evidence>
<dbReference type="Gene3D" id="3.30.450.40">
    <property type="match status" value="1"/>
</dbReference>
<dbReference type="EMBL" id="DVLX01000020">
    <property type="protein sequence ID" value="HIT98922.1"/>
    <property type="molecule type" value="Genomic_DNA"/>
</dbReference>
<dbReference type="SMART" id="SM00346">
    <property type="entry name" value="HTH_ICLR"/>
    <property type="match status" value="1"/>
</dbReference>
<dbReference type="PANTHER" id="PTHR30136">
    <property type="entry name" value="HELIX-TURN-HELIX TRANSCRIPTIONAL REGULATOR, ICLR FAMILY"/>
    <property type="match status" value="1"/>
</dbReference>
<evidence type="ECO:0000256" key="3">
    <source>
        <dbReference type="ARBA" id="ARBA00023163"/>
    </source>
</evidence>
<evidence type="ECO:0000259" key="5">
    <source>
        <dbReference type="PROSITE" id="PS51078"/>
    </source>
</evidence>
<dbReference type="GO" id="GO:0003677">
    <property type="term" value="F:DNA binding"/>
    <property type="evidence" value="ECO:0007669"/>
    <property type="project" value="UniProtKB-KW"/>
</dbReference>
<feature type="domain" description="HTH iclR-type" evidence="4">
    <location>
        <begin position="9"/>
        <end position="71"/>
    </location>
</feature>
<feature type="domain" description="IclR-ED" evidence="5">
    <location>
        <begin position="72"/>
        <end position="256"/>
    </location>
</feature>
<evidence type="ECO:0000313" key="6">
    <source>
        <dbReference type="EMBL" id="HIT98922.1"/>
    </source>
</evidence>
<proteinExistence type="predicted"/>
<comment type="caution">
    <text evidence="6">The sequence shown here is derived from an EMBL/GenBank/DDBJ whole genome shotgun (WGS) entry which is preliminary data.</text>
</comment>
<evidence type="ECO:0000256" key="2">
    <source>
        <dbReference type="ARBA" id="ARBA00023125"/>
    </source>
</evidence>
<dbReference type="InterPro" id="IPR050707">
    <property type="entry name" value="HTH_MetabolicPath_Reg"/>
</dbReference>
<dbReference type="SUPFAM" id="SSF55781">
    <property type="entry name" value="GAF domain-like"/>
    <property type="match status" value="1"/>
</dbReference>
<dbReference type="InterPro" id="IPR029016">
    <property type="entry name" value="GAF-like_dom_sf"/>
</dbReference>
<accession>A0A9D1HDG7</accession>
<dbReference type="SUPFAM" id="SSF46785">
    <property type="entry name" value="Winged helix' DNA-binding domain"/>
    <property type="match status" value="1"/>
</dbReference>
<organism evidence="6 7">
    <name type="scientific">Candidatus Allocopromorpha excrementavium</name>
    <dbReference type="NCBI Taxonomy" id="2840741"/>
    <lineage>
        <taxon>Bacteria</taxon>
        <taxon>Bacillati</taxon>
        <taxon>Bacillota</taxon>
        <taxon>Clostridia</taxon>
        <taxon>Eubacteriales</taxon>
        <taxon>Eubacteriaceae</taxon>
        <taxon>Eubacteriaceae incertae sedis</taxon>
        <taxon>Candidatus Allocopromorpha</taxon>
    </lineage>
</organism>
<gene>
    <name evidence="6" type="ORF">IAD12_01520</name>
</gene>
<name>A0A9D1HDG7_9FIRM</name>
<dbReference type="Pfam" id="PF09339">
    <property type="entry name" value="HTH_IclR"/>
    <property type="match status" value="1"/>
</dbReference>
<dbReference type="PROSITE" id="PS51077">
    <property type="entry name" value="HTH_ICLR"/>
    <property type="match status" value="1"/>
</dbReference>
<dbReference type="Gene3D" id="1.10.10.10">
    <property type="entry name" value="Winged helix-like DNA-binding domain superfamily/Winged helix DNA-binding domain"/>
    <property type="match status" value="1"/>
</dbReference>
<protein>
    <submittedName>
        <fullName evidence="6">IclR family transcriptional regulator</fullName>
    </submittedName>
</protein>
<reference evidence="6" key="2">
    <citation type="journal article" date="2021" name="PeerJ">
        <title>Extensive microbial diversity within the chicken gut microbiome revealed by metagenomics and culture.</title>
        <authorList>
            <person name="Gilroy R."/>
            <person name="Ravi A."/>
            <person name="Getino M."/>
            <person name="Pursley I."/>
            <person name="Horton D.L."/>
            <person name="Alikhan N.F."/>
            <person name="Baker D."/>
            <person name="Gharbi K."/>
            <person name="Hall N."/>
            <person name="Watson M."/>
            <person name="Adriaenssens E.M."/>
            <person name="Foster-Nyarko E."/>
            <person name="Jarju S."/>
            <person name="Secka A."/>
            <person name="Antonio M."/>
            <person name="Oren A."/>
            <person name="Chaudhuri R.R."/>
            <person name="La Ragione R."/>
            <person name="Hildebrand F."/>
            <person name="Pallen M.J."/>
        </authorList>
    </citation>
    <scope>NUCLEOTIDE SEQUENCE</scope>
    <source>
        <strain evidence="6">CHK176-22527</strain>
    </source>
</reference>
<dbReference type="PANTHER" id="PTHR30136:SF35">
    <property type="entry name" value="HTH-TYPE TRANSCRIPTIONAL REGULATOR RV1719"/>
    <property type="match status" value="1"/>
</dbReference>
<dbReference type="Pfam" id="PF01614">
    <property type="entry name" value="IclR_C"/>
    <property type="match status" value="1"/>
</dbReference>
<dbReference type="InterPro" id="IPR036390">
    <property type="entry name" value="WH_DNA-bd_sf"/>
</dbReference>
<dbReference type="AlphaFoldDB" id="A0A9D1HDG7"/>
<keyword evidence="2" id="KW-0238">DNA-binding</keyword>
<dbReference type="Proteomes" id="UP000824159">
    <property type="component" value="Unassembled WGS sequence"/>
</dbReference>
<reference evidence="6" key="1">
    <citation type="submission" date="2020-10" db="EMBL/GenBank/DDBJ databases">
        <authorList>
            <person name="Gilroy R."/>
        </authorList>
    </citation>
    <scope>NUCLEOTIDE SEQUENCE</scope>
    <source>
        <strain evidence="6">CHK176-22527</strain>
    </source>
</reference>
<dbReference type="PROSITE" id="PS51078">
    <property type="entry name" value="ICLR_ED"/>
    <property type="match status" value="1"/>
</dbReference>
<evidence type="ECO:0000256" key="1">
    <source>
        <dbReference type="ARBA" id="ARBA00023015"/>
    </source>
</evidence>
<sequence>MQNQFTTKNQSVDKAFSIIEYMSSMRMPLKLLEIAKGTGFPASTVSRLLTSLTDRGYVYQNKETLKYSLTLKFCRIGDSAKSGLNIAEVVHPYLIDISNKLGETAYFAIEQDMMLVYMDAVGGSNISNAGIQRIGKIAPLHCAGIGKLMLLNYDYKKLKKFIETKGLERFTPNTLCTEEDLRDELNKVKKEGYAVDDQECDEGIRCVAVPVRDYTGGIAGGISVSGPADRITPESYDDYLNVLFPVSKKISERLGFE</sequence>
<dbReference type="InterPro" id="IPR036388">
    <property type="entry name" value="WH-like_DNA-bd_sf"/>
</dbReference>
<dbReference type="GO" id="GO:0045892">
    <property type="term" value="P:negative regulation of DNA-templated transcription"/>
    <property type="evidence" value="ECO:0007669"/>
    <property type="project" value="TreeGrafter"/>
</dbReference>
<dbReference type="GO" id="GO:0003700">
    <property type="term" value="F:DNA-binding transcription factor activity"/>
    <property type="evidence" value="ECO:0007669"/>
    <property type="project" value="TreeGrafter"/>
</dbReference>
<keyword evidence="3" id="KW-0804">Transcription</keyword>
<dbReference type="InterPro" id="IPR014757">
    <property type="entry name" value="Tscrpt_reg_IclR_C"/>
</dbReference>
<dbReference type="InterPro" id="IPR005471">
    <property type="entry name" value="Tscrpt_reg_IclR_N"/>
</dbReference>